<dbReference type="Pfam" id="PF02881">
    <property type="entry name" value="SRP54_N"/>
    <property type="match status" value="1"/>
</dbReference>
<comment type="subcellular location">
    <subcellularLocation>
        <location evidence="9">Cytoplasm</location>
    </subcellularLocation>
    <text evidence="9">The SRP-RNC complex is targeted to the cytoplasmic membrane.</text>
</comment>
<feature type="binding site" evidence="9">
    <location>
        <begin position="109"/>
        <end position="116"/>
    </location>
    <ligand>
        <name>GTP</name>
        <dbReference type="ChEBI" id="CHEBI:37565"/>
    </ligand>
</feature>
<comment type="caution">
    <text evidence="12">The sequence shown here is derived from an EMBL/GenBank/DDBJ whole genome shotgun (WGS) entry which is preliminary data.</text>
</comment>
<feature type="coiled-coil region" evidence="10">
    <location>
        <begin position="304"/>
        <end position="336"/>
    </location>
</feature>
<comment type="function">
    <text evidence="9">Involved in targeting and insertion of nascent membrane proteins into the cytoplasmic membrane. Binds to the hydrophobic signal sequence of the ribosome-nascent chain (RNC) as it emerges from the ribosomes. The SRP-RNC complex is then targeted to the cytoplasmic membrane where it interacts with the SRP receptor FtsY.</text>
</comment>
<keyword evidence="7 9" id="KW-0687">Ribonucleoprotein</keyword>
<dbReference type="SMART" id="SM00962">
    <property type="entry name" value="SRP54"/>
    <property type="match status" value="1"/>
</dbReference>
<dbReference type="Gene3D" id="1.20.120.140">
    <property type="entry name" value="Signal recognition particle SRP54, nucleotide-binding domain"/>
    <property type="match status" value="1"/>
</dbReference>
<reference evidence="12" key="2">
    <citation type="submission" date="2021-04" db="EMBL/GenBank/DDBJ databases">
        <authorList>
            <person name="Gilroy R."/>
        </authorList>
    </citation>
    <scope>NUCLEOTIDE SEQUENCE</scope>
    <source>
        <strain evidence="12">26628</strain>
    </source>
</reference>
<dbReference type="PROSITE" id="PS00300">
    <property type="entry name" value="SRP54"/>
    <property type="match status" value="1"/>
</dbReference>
<evidence type="ECO:0000256" key="10">
    <source>
        <dbReference type="SAM" id="Coils"/>
    </source>
</evidence>
<evidence type="ECO:0000259" key="11">
    <source>
        <dbReference type="PROSITE" id="PS00300"/>
    </source>
</evidence>
<evidence type="ECO:0000313" key="12">
    <source>
        <dbReference type="EMBL" id="HIX46934.1"/>
    </source>
</evidence>
<dbReference type="InterPro" id="IPR036891">
    <property type="entry name" value="Signal_recog_part_SRP54_M_sf"/>
</dbReference>
<dbReference type="GO" id="GO:0008312">
    <property type="term" value="F:7S RNA binding"/>
    <property type="evidence" value="ECO:0007669"/>
    <property type="project" value="InterPro"/>
</dbReference>
<evidence type="ECO:0000256" key="1">
    <source>
        <dbReference type="ARBA" id="ARBA00005450"/>
    </source>
</evidence>
<dbReference type="Pfam" id="PF02978">
    <property type="entry name" value="SRP_SPB"/>
    <property type="match status" value="1"/>
</dbReference>
<dbReference type="Proteomes" id="UP000824249">
    <property type="component" value="Unassembled WGS sequence"/>
</dbReference>
<keyword evidence="2 9" id="KW-0547">Nucleotide-binding</keyword>
<organism evidence="12 13">
    <name type="scientific">Candidatus Borkfalkia faecigallinarum</name>
    <dbReference type="NCBI Taxonomy" id="2838509"/>
    <lineage>
        <taxon>Bacteria</taxon>
        <taxon>Bacillati</taxon>
        <taxon>Bacillota</taxon>
        <taxon>Clostridia</taxon>
        <taxon>Christensenellales</taxon>
        <taxon>Christensenellaceae</taxon>
        <taxon>Candidatus Borkfalkia</taxon>
    </lineage>
</organism>
<comment type="similarity">
    <text evidence="1 9">Belongs to the GTP-binding SRP family. SRP54 subfamily.</text>
</comment>
<evidence type="ECO:0000256" key="6">
    <source>
        <dbReference type="ARBA" id="ARBA00023135"/>
    </source>
</evidence>
<comment type="domain">
    <text evidence="9">Composed of three domains: the N-terminal N domain, which is responsible for interactions with the ribosome, the central G domain, which binds GTP, and the C-terminal M domain, which binds the RNA and the signal sequence of the RNC.</text>
</comment>
<accession>A0A9D1VTZ6</accession>
<evidence type="ECO:0000256" key="8">
    <source>
        <dbReference type="ARBA" id="ARBA00048027"/>
    </source>
</evidence>
<dbReference type="InterPro" id="IPR027417">
    <property type="entry name" value="P-loop_NTPase"/>
</dbReference>
<dbReference type="SUPFAM" id="SSF52540">
    <property type="entry name" value="P-loop containing nucleoside triphosphate hydrolases"/>
    <property type="match status" value="1"/>
</dbReference>
<dbReference type="PANTHER" id="PTHR11564">
    <property type="entry name" value="SIGNAL RECOGNITION PARTICLE 54K PROTEIN SRP54"/>
    <property type="match status" value="1"/>
</dbReference>
<dbReference type="GO" id="GO:0003924">
    <property type="term" value="F:GTPase activity"/>
    <property type="evidence" value="ECO:0007669"/>
    <property type="project" value="UniProtKB-UniRule"/>
</dbReference>
<evidence type="ECO:0000256" key="4">
    <source>
        <dbReference type="ARBA" id="ARBA00022884"/>
    </source>
</evidence>
<dbReference type="GO" id="GO:0048500">
    <property type="term" value="C:signal recognition particle"/>
    <property type="evidence" value="ECO:0007669"/>
    <property type="project" value="UniProtKB-UniRule"/>
</dbReference>
<keyword evidence="10" id="KW-0175">Coiled coil</keyword>
<dbReference type="InterPro" id="IPR004125">
    <property type="entry name" value="Signal_recog_particle_SRP54_M"/>
</dbReference>
<dbReference type="EMBL" id="DXFD01000066">
    <property type="protein sequence ID" value="HIX46934.1"/>
    <property type="molecule type" value="Genomic_DNA"/>
</dbReference>
<evidence type="ECO:0000256" key="5">
    <source>
        <dbReference type="ARBA" id="ARBA00023134"/>
    </source>
</evidence>
<dbReference type="InterPro" id="IPR004780">
    <property type="entry name" value="SRP"/>
</dbReference>
<feature type="binding site" evidence="9">
    <location>
        <begin position="248"/>
        <end position="251"/>
    </location>
    <ligand>
        <name>GTP</name>
        <dbReference type="ChEBI" id="CHEBI:37565"/>
    </ligand>
</feature>
<comment type="subunit">
    <text evidence="9">Part of the signal recognition particle protein translocation system, which is composed of SRP and FtsY.</text>
</comment>
<dbReference type="InterPro" id="IPR022941">
    <property type="entry name" value="SRP54"/>
</dbReference>
<dbReference type="NCBIfam" id="TIGR00959">
    <property type="entry name" value="ffh"/>
    <property type="match status" value="1"/>
</dbReference>
<dbReference type="AlphaFoldDB" id="A0A9D1VTZ6"/>
<evidence type="ECO:0000256" key="3">
    <source>
        <dbReference type="ARBA" id="ARBA00022801"/>
    </source>
</evidence>
<evidence type="ECO:0000256" key="2">
    <source>
        <dbReference type="ARBA" id="ARBA00022741"/>
    </source>
</evidence>
<proteinExistence type="inferred from homology"/>
<name>A0A9D1VTZ6_9FIRM</name>
<reference evidence="12" key="1">
    <citation type="journal article" date="2021" name="PeerJ">
        <title>Extensive microbial diversity within the chicken gut microbiome revealed by metagenomics and culture.</title>
        <authorList>
            <person name="Gilroy R."/>
            <person name="Ravi A."/>
            <person name="Getino M."/>
            <person name="Pursley I."/>
            <person name="Horton D.L."/>
            <person name="Alikhan N.F."/>
            <person name="Baker D."/>
            <person name="Gharbi K."/>
            <person name="Hall N."/>
            <person name="Watson M."/>
            <person name="Adriaenssens E.M."/>
            <person name="Foster-Nyarko E."/>
            <person name="Jarju S."/>
            <person name="Secka A."/>
            <person name="Antonio M."/>
            <person name="Oren A."/>
            <person name="Chaudhuri R.R."/>
            <person name="La Ragione R."/>
            <person name="Hildebrand F."/>
            <person name="Pallen M.J."/>
        </authorList>
    </citation>
    <scope>NUCLEOTIDE SEQUENCE</scope>
    <source>
        <strain evidence="12">26628</strain>
    </source>
</reference>
<keyword evidence="6 9" id="KW-0733">Signal recognition particle</keyword>
<keyword evidence="9" id="KW-0963">Cytoplasm</keyword>
<dbReference type="InterPro" id="IPR013822">
    <property type="entry name" value="Signal_recog_particl_SRP54_hlx"/>
</dbReference>
<dbReference type="GO" id="GO:0005525">
    <property type="term" value="F:GTP binding"/>
    <property type="evidence" value="ECO:0007669"/>
    <property type="project" value="UniProtKB-UniRule"/>
</dbReference>
<comment type="catalytic activity">
    <reaction evidence="8 9">
        <text>GTP + H2O = GDP + phosphate + H(+)</text>
        <dbReference type="Rhea" id="RHEA:19669"/>
        <dbReference type="ChEBI" id="CHEBI:15377"/>
        <dbReference type="ChEBI" id="CHEBI:15378"/>
        <dbReference type="ChEBI" id="CHEBI:37565"/>
        <dbReference type="ChEBI" id="CHEBI:43474"/>
        <dbReference type="ChEBI" id="CHEBI:58189"/>
        <dbReference type="EC" id="3.6.5.4"/>
    </reaction>
</comment>
<evidence type="ECO:0000256" key="7">
    <source>
        <dbReference type="ARBA" id="ARBA00023274"/>
    </source>
</evidence>
<dbReference type="SMART" id="SM00963">
    <property type="entry name" value="SRP54_N"/>
    <property type="match status" value="1"/>
</dbReference>
<evidence type="ECO:0000313" key="13">
    <source>
        <dbReference type="Proteomes" id="UP000824249"/>
    </source>
</evidence>
<keyword evidence="3 9" id="KW-0378">Hydrolase</keyword>
<dbReference type="HAMAP" id="MF_00306">
    <property type="entry name" value="SRP54"/>
    <property type="match status" value="1"/>
</dbReference>
<gene>
    <name evidence="9 12" type="primary">ffh</name>
    <name evidence="12" type="ORF">H9737_04495</name>
</gene>
<dbReference type="InterPro" id="IPR042101">
    <property type="entry name" value="SRP54_N_sf"/>
</dbReference>
<dbReference type="InterPro" id="IPR003593">
    <property type="entry name" value="AAA+_ATPase"/>
</dbReference>
<dbReference type="GO" id="GO:0006614">
    <property type="term" value="P:SRP-dependent cotranslational protein targeting to membrane"/>
    <property type="evidence" value="ECO:0007669"/>
    <property type="project" value="InterPro"/>
</dbReference>
<feature type="domain" description="SRP54-type proteins GTP-binding" evidence="11">
    <location>
        <begin position="269"/>
        <end position="282"/>
    </location>
</feature>
<dbReference type="Pfam" id="PF00448">
    <property type="entry name" value="SRP54"/>
    <property type="match status" value="1"/>
</dbReference>
<dbReference type="FunFam" id="3.40.50.300:FF:000022">
    <property type="entry name" value="Signal recognition particle 54 kDa subunit"/>
    <property type="match status" value="1"/>
</dbReference>
<dbReference type="Gene3D" id="3.40.50.300">
    <property type="entry name" value="P-loop containing nucleotide triphosphate hydrolases"/>
    <property type="match status" value="1"/>
</dbReference>
<keyword evidence="5 9" id="KW-0342">GTP-binding</keyword>
<dbReference type="PANTHER" id="PTHR11564:SF5">
    <property type="entry name" value="SIGNAL RECOGNITION PARTICLE SUBUNIT SRP54"/>
    <property type="match status" value="1"/>
</dbReference>
<evidence type="ECO:0000256" key="9">
    <source>
        <dbReference type="HAMAP-Rule" id="MF_00306"/>
    </source>
</evidence>
<sequence length="438" mass="48386">MALFSSLSERLNHIFSKLTKRGRLTELEIKTAMREVRVALLEADVNIFVAKKFIADVSAKAVGQEILQSLNPAQQVIKIVNEELIALMGSSNAKLEVADRPPTVILMCGLQGAGKTTLCGKLALLLKKQNKKPLLVAGDIYRPAAIHQLQVVGGKAGVEVFEKGTQSPVKTAKQAVEYARSMGYDTVIVDTAGRLHIDEALMQELENIQKEVQPSEILLTVDAMTGQDAVNVAETFNKRLSVTGVILTKLDGDTRGGACLSIKAVTGKPIKFIGVGEKLTDLEPFYPDRMASRILGMGDVLSLIEKAQEAVTEEQAKKMEKKLREASFTLEDYLEQFESLKKMGGLAQVMSMVPGMGKLKIKESDFDEKRIERVKAIILSMTKKERERPEIINSSRKKRIAAGSGTNVQDVNQLLKQFEQTKLMMKQFRSGKRPPFLR</sequence>
<dbReference type="SUPFAM" id="SSF47446">
    <property type="entry name" value="Signal peptide-binding domain"/>
    <property type="match status" value="1"/>
</dbReference>
<dbReference type="SMART" id="SM00382">
    <property type="entry name" value="AAA"/>
    <property type="match status" value="1"/>
</dbReference>
<feature type="binding site" evidence="9">
    <location>
        <begin position="190"/>
        <end position="194"/>
    </location>
    <ligand>
        <name>GTP</name>
        <dbReference type="ChEBI" id="CHEBI:37565"/>
    </ligand>
</feature>
<dbReference type="CDD" id="cd18539">
    <property type="entry name" value="SRP_G"/>
    <property type="match status" value="1"/>
</dbReference>
<protein>
    <recommendedName>
        <fullName evidence="9">Signal recognition particle protein</fullName>
        <ecNumber evidence="9">3.6.5.4</ecNumber>
    </recommendedName>
    <alternativeName>
        <fullName evidence="9">Fifty-four homolog</fullName>
    </alternativeName>
</protein>
<keyword evidence="4 9" id="KW-0694">RNA-binding</keyword>
<dbReference type="Gene3D" id="1.10.260.30">
    <property type="entry name" value="Signal recognition particle, SRP54 subunit, M-domain"/>
    <property type="match status" value="1"/>
</dbReference>
<dbReference type="InterPro" id="IPR000897">
    <property type="entry name" value="SRP54_GTPase_dom"/>
</dbReference>
<dbReference type="EC" id="3.6.5.4" evidence="9"/>